<feature type="transmembrane region" description="Helical" evidence="1">
    <location>
        <begin position="33"/>
        <end position="55"/>
    </location>
</feature>
<dbReference type="Gene3D" id="1.20.1640.10">
    <property type="entry name" value="Multidrug efflux transporter AcrB transmembrane domain"/>
    <property type="match status" value="1"/>
</dbReference>
<dbReference type="SUPFAM" id="SSF82866">
    <property type="entry name" value="Multidrug efflux transporter AcrB transmembrane domain"/>
    <property type="match status" value="1"/>
</dbReference>
<feature type="transmembrane region" description="Helical" evidence="1">
    <location>
        <begin position="7"/>
        <end position="27"/>
    </location>
</feature>
<organism evidence="3">
    <name type="scientific">gut metagenome</name>
    <dbReference type="NCBI Taxonomy" id="749906"/>
    <lineage>
        <taxon>unclassified sequences</taxon>
        <taxon>metagenomes</taxon>
        <taxon>organismal metagenomes</taxon>
    </lineage>
</organism>
<dbReference type="AlphaFoldDB" id="J9FZG1"/>
<protein>
    <submittedName>
        <fullName evidence="3">Protein-export membrane protein SecF</fullName>
    </submittedName>
</protein>
<dbReference type="Pfam" id="PF02355">
    <property type="entry name" value="SecD_SecF_C"/>
    <property type="match status" value="1"/>
</dbReference>
<evidence type="ECO:0000256" key="1">
    <source>
        <dbReference type="SAM" id="Phobius"/>
    </source>
</evidence>
<accession>J9FZG1</accession>
<feature type="domain" description="Protein export membrane protein SecD/SecF C-terminal" evidence="2">
    <location>
        <begin position="3"/>
        <end position="57"/>
    </location>
</feature>
<reference evidence="3" key="1">
    <citation type="journal article" date="2012" name="PLoS ONE">
        <title>Gene sets for utilization of primary and secondary nutrition supplies in the distal gut of endangered iberian lynx.</title>
        <authorList>
            <person name="Alcaide M."/>
            <person name="Messina E."/>
            <person name="Richter M."/>
            <person name="Bargiela R."/>
            <person name="Peplies J."/>
            <person name="Huws S.A."/>
            <person name="Newbold C.J."/>
            <person name="Golyshin P.N."/>
            <person name="Simon M.A."/>
            <person name="Lopez G."/>
            <person name="Yakimov M.M."/>
            <person name="Ferrer M."/>
        </authorList>
    </citation>
    <scope>NUCLEOTIDE SEQUENCE</scope>
</reference>
<gene>
    <name evidence="3" type="ORF">EVA_16958</name>
</gene>
<keyword evidence="1" id="KW-0472">Membrane</keyword>
<sequence>MNTTVTTCMALATVCVVAVLFGLDSIFTFALPLMIGMISGLYTSLFITTSLWVTWEEYKEKHHIGKKNK</sequence>
<name>J9FZG1_9ZZZZ</name>
<keyword evidence="1" id="KW-1133">Transmembrane helix</keyword>
<evidence type="ECO:0000259" key="2">
    <source>
        <dbReference type="Pfam" id="PF02355"/>
    </source>
</evidence>
<proteinExistence type="predicted"/>
<dbReference type="InterPro" id="IPR048634">
    <property type="entry name" value="SecD_SecF_C"/>
</dbReference>
<keyword evidence="1" id="KW-0812">Transmembrane</keyword>
<comment type="caution">
    <text evidence="3">The sequence shown here is derived from an EMBL/GenBank/DDBJ whole genome shotgun (WGS) entry which is preliminary data.</text>
</comment>
<evidence type="ECO:0000313" key="3">
    <source>
        <dbReference type="EMBL" id="EJW94937.1"/>
    </source>
</evidence>
<dbReference type="EMBL" id="AMCI01006094">
    <property type="protein sequence ID" value="EJW94937.1"/>
    <property type="molecule type" value="Genomic_DNA"/>
</dbReference>